<reference evidence="1 2" key="1">
    <citation type="journal article" date="2021" name="Front. Microbiol.">
        <title>Bacterial Transformation of Aromatic Monomers in Softwood Black Liquor.</title>
        <authorList>
            <person name="Navas L.E."/>
            <person name="Dexter G."/>
            <person name="Liu J."/>
            <person name="Levy-Booth D."/>
            <person name="Cho M."/>
            <person name="Jang S.K."/>
            <person name="Mansfield S.D."/>
            <person name="Renneckar S."/>
            <person name="Mohn W.W."/>
            <person name="Eltis L.D."/>
        </authorList>
    </citation>
    <scope>NUCLEOTIDE SEQUENCE [LARGE SCALE GENOMIC DNA]</scope>
    <source>
        <strain evidence="1 2">GD02</strain>
    </source>
</reference>
<name>A0AA46X4A5_RHORH</name>
<keyword evidence="1" id="KW-0614">Plasmid</keyword>
<proteinExistence type="predicted"/>
<accession>A0AA46X4A5</accession>
<geneLocation type="plasmid" evidence="1 2">
    <name>pGD02.2.2</name>
</geneLocation>
<protein>
    <recommendedName>
        <fullName evidence="3">DNA-binding protein</fullName>
    </recommendedName>
</protein>
<organism evidence="1 2">
    <name type="scientific">Rhodococcus rhodochrous</name>
    <dbReference type="NCBI Taxonomy" id="1829"/>
    <lineage>
        <taxon>Bacteria</taxon>
        <taxon>Bacillati</taxon>
        <taxon>Actinomycetota</taxon>
        <taxon>Actinomycetes</taxon>
        <taxon>Mycobacteriales</taxon>
        <taxon>Nocardiaceae</taxon>
        <taxon>Rhodococcus</taxon>
    </lineage>
</organism>
<dbReference type="RefSeq" id="WP_229582521.1">
    <property type="nucleotide sequence ID" value="NZ_CP083976.1"/>
</dbReference>
<evidence type="ECO:0000313" key="2">
    <source>
        <dbReference type="Proteomes" id="UP001162740"/>
    </source>
</evidence>
<dbReference type="EMBL" id="CP083976">
    <property type="protein sequence ID" value="UZF48494.1"/>
    <property type="molecule type" value="Genomic_DNA"/>
</dbReference>
<sequence length="203" mass="21791">MSPTEFELIFVIPDLTGPGDDRIALVEEHLDVVVESHSGLTLATVTAEGADAVIAARTAAAVLSACGLPPVRSYPDMVTRQDIADRAEVSRQAVGNWVRGERVQSDPFPTPMNLVGGGVWLWGDIVAWLRRRGHDIEDMAFPSLADHSRIDAVLLQTPARSARFAGHVALSGERATALYAPSVSATNRGWAEESFQSSYALAI</sequence>
<evidence type="ECO:0000313" key="1">
    <source>
        <dbReference type="EMBL" id="UZF48494.1"/>
    </source>
</evidence>
<dbReference type="Proteomes" id="UP001162740">
    <property type="component" value="Plasmid pGD02.2.2"/>
</dbReference>
<evidence type="ECO:0008006" key="3">
    <source>
        <dbReference type="Google" id="ProtNLM"/>
    </source>
</evidence>
<dbReference type="AlphaFoldDB" id="A0AA46X4A5"/>
<gene>
    <name evidence="1" type="ORF">KUM34_029420</name>
</gene>